<accession>A0A4C2AAC9</accession>
<proteinExistence type="predicted"/>
<feature type="region of interest" description="Disordered" evidence="1">
    <location>
        <begin position="42"/>
        <end position="66"/>
    </location>
</feature>
<dbReference type="AlphaFoldDB" id="A0A4C2AAC9"/>
<keyword evidence="2" id="KW-0472">Membrane</keyword>
<evidence type="ECO:0000256" key="2">
    <source>
        <dbReference type="SAM" id="Phobius"/>
    </source>
</evidence>
<dbReference type="Proteomes" id="UP000299102">
    <property type="component" value="Unassembled WGS sequence"/>
</dbReference>
<dbReference type="OrthoDB" id="419508at2759"/>
<evidence type="ECO:0000313" key="4">
    <source>
        <dbReference type="Proteomes" id="UP000299102"/>
    </source>
</evidence>
<protein>
    <submittedName>
        <fullName evidence="3">Uncharacterized protein</fullName>
    </submittedName>
</protein>
<evidence type="ECO:0000313" key="3">
    <source>
        <dbReference type="EMBL" id="GBP97088.1"/>
    </source>
</evidence>
<dbReference type="Gene3D" id="3.60.60.20">
    <property type="match status" value="1"/>
</dbReference>
<feature type="compositionally biased region" description="Basic and acidic residues" evidence="1">
    <location>
        <begin position="56"/>
        <end position="65"/>
    </location>
</feature>
<evidence type="ECO:0000256" key="1">
    <source>
        <dbReference type="SAM" id="MobiDB-lite"/>
    </source>
</evidence>
<keyword evidence="2" id="KW-0812">Transmembrane</keyword>
<organism evidence="3 4">
    <name type="scientific">Eumeta variegata</name>
    <name type="common">Bagworm moth</name>
    <name type="synonym">Eumeta japonica</name>
    <dbReference type="NCBI Taxonomy" id="151549"/>
    <lineage>
        <taxon>Eukaryota</taxon>
        <taxon>Metazoa</taxon>
        <taxon>Ecdysozoa</taxon>
        <taxon>Arthropoda</taxon>
        <taxon>Hexapoda</taxon>
        <taxon>Insecta</taxon>
        <taxon>Pterygota</taxon>
        <taxon>Neoptera</taxon>
        <taxon>Endopterygota</taxon>
        <taxon>Lepidoptera</taxon>
        <taxon>Glossata</taxon>
        <taxon>Ditrysia</taxon>
        <taxon>Tineoidea</taxon>
        <taxon>Psychidae</taxon>
        <taxon>Oiketicinae</taxon>
        <taxon>Eumeta</taxon>
    </lineage>
</organism>
<feature type="transmembrane region" description="Helical" evidence="2">
    <location>
        <begin position="13"/>
        <end position="32"/>
    </location>
</feature>
<comment type="caution">
    <text evidence="3">The sequence shown here is derived from an EMBL/GenBank/DDBJ whole genome shotgun (WGS) entry which is preliminary data.</text>
</comment>
<keyword evidence="4" id="KW-1185">Reference proteome</keyword>
<dbReference type="InterPro" id="IPR043042">
    <property type="entry name" value="PLipase_B-like_dom3"/>
</dbReference>
<gene>
    <name evidence="3" type="ORF">EVAR_101087_1</name>
</gene>
<keyword evidence="2" id="KW-1133">Transmembrane helix</keyword>
<dbReference type="EMBL" id="BGZK01002865">
    <property type="protein sequence ID" value="GBP97088.1"/>
    <property type="molecule type" value="Genomic_DNA"/>
</dbReference>
<name>A0A4C2AAC9_EUMVA</name>
<reference evidence="3 4" key="1">
    <citation type="journal article" date="2019" name="Commun. Biol.">
        <title>The bagworm genome reveals a unique fibroin gene that provides high tensile strength.</title>
        <authorList>
            <person name="Kono N."/>
            <person name="Nakamura H."/>
            <person name="Ohtoshi R."/>
            <person name="Tomita M."/>
            <person name="Numata K."/>
            <person name="Arakawa K."/>
        </authorList>
    </citation>
    <scope>NUCLEOTIDE SEQUENCE [LARGE SCALE GENOMIC DNA]</scope>
</reference>
<sequence length="323" mass="36567">MLKVVGAWLQTKISFYILSVLGVLAILAPFVGQIERSGLHLRGHPGRSSDLAPDPRSYREHDQSRMRRKEKQCGAVECSRKVFYHLEARAAEKSNMIHFGIIDQRKLNISLAETPLALAGLSTAFLRSSIEPPKVGRFDKTFVAHNAVGRYSSMTRILKRYKFNYHVTETGTPHWPAELHRVSRFGDQPGQFYVLRGHNHQMAVTGTTLNNYNPGCGRFAGGPRVTSQPAREQRQRVGSHAGSLQFRYRFDRRRHYARHRQRQLRALFGRSITCPQRRAAHGDAPGVRRSRGRRLAWLVEQLPGLALSPDISDACPRTILLGC</sequence>